<evidence type="ECO:0000313" key="2">
    <source>
        <dbReference type="Proteomes" id="UP001396334"/>
    </source>
</evidence>
<reference evidence="1 2" key="1">
    <citation type="journal article" date="2024" name="G3 (Bethesda)">
        <title>Genome assembly of Hibiscus sabdariffa L. provides insights into metabolisms of medicinal natural products.</title>
        <authorList>
            <person name="Kim T."/>
        </authorList>
    </citation>
    <scope>NUCLEOTIDE SEQUENCE [LARGE SCALE GENOMIC DNA]</scope>
    <source>
        <strain evidence="1">TK-2024</strain>
        <tissue evidence="1">Old leaves</tissue>
    </source>
</reference>
<comment type="caution">
    <text evidence="1">The sequence shown here is derived from an EMBL/GenBank/DDBJ whole genome shotgun (WGS) entry which is preliminary data.</text>
</comment>
<organism evidence="1 2">
    <name type="scientific">Hibiscus sabdariffa</name>
    <name type="common">roselle</name>
    <dbReference type="NCBI Taxonomy" id="183260"/>
    <lineage>
        <taxon>Eukaryota</taxon>
        <taxon>Viridiplantae</taxon>
        <taxon>Streptophyta</taxon>
        <taxon>Embryophyta</taxon>
        <taxon>Tracheophyta</taxon>
        <taxon>Spermatophyta</taxon>
        <taxon>Magnoliopsida</taxon>
        <taxon>eudicotyledons</taxon>
        <taxon>Gunneridae</taxon>
        <taxon>Pentapetalae</taxon>
        <taxon>rosids</taxon>
        <taxon>malvids</taxon>
        <taxon>Malvales</taxon>
        <taxon>Malvaceae</taxon>
        <taxon>Malvoideae</taxon>
        <taxon>Hibiscus</taxon>
    </lineage>
</organism>
<gene>
    <name evidence="1" type="ORF">V6N11_032762</name>
</gene>
<proteinExistence type="predicted"/>
<accession>A0ABR2T1S7</accession>
<name>A0ABR2T1S7_9ROSI</name>
<protein>
    <submittedName>
        <fullName evidence="1">Uncharacterized protein</fullName>
    </submittedName>
</protein>
<evidence type="ECO:0000313" key="1">
    <source>
        <dbReference type="EMBL" id="KAK9031379.1"/>
    </source>
</evidence>
<keyword evidence="2" id="KW-1185">Reference proteome</keyword>
<dbReference type="Proteomes" id="UP001396334">
    <property type="component" value="Unassembled WGS sequence"/>
</dbReference>
<sequence length="107" mass="11656">MPCCCVDETDSNGDEGIDTVEMTCCGREVDGVLCCMTENDGVFCCEIETEEFGCKELFRSGDETTDALEREAVVVVFSELSGATSVKAGSMVPQEKNHKTKLIKVDR</sequence>
<dbReference type="EMBL" id="JBBPBN010000010">
    <property type="protein sequence ID" value="KAK9031379.1"/>
    <property type="molecule type" value="Genomic_DNA"/>
</dbReference>